<dbReference type="Gene3D" id="3.30.420.10">
    <property type="entry name" value="Ribonuclease H-like superfamily/Ribonuclease H"/>
    <property type="match status" value="1"/>
</dbReference>
<feature type="domain" description="Exonuclease" evidence="1">
    <location>
        <begin position="23"/>
        <end position="178"/>
    </location>
</feature>
<protein>
    <recommendedName>
        <fullName evidence="1">Exonuclease domain-containing protein</fullName>
    </recommendedName>
</protein>
<dbReference type="InterPro" id="IPR013520">
    <property type="entry name" value="Ribonucl_H"/>
</dbReference>
<sequence>MGSYREHEEALLDRALAGAPLLFVDFEASSLNQKRSYPIQFGWQRVVGDRLTDSGSFLIRTAPEWDVPGAWSDEAARIHKINKDELVRGLAPIAAAARTRDLIGDAVVIGDAPSYDRHWWRVLLDQLPARPAPPVMIDLDELGMRVAHGDEALLRAAREVATTKRPATHRAGDDAMHLAVRWLEIQRRIRLSSKTRSAAPAL</sequence>
<dbReference type="Proteomes" id="UP000681075">
    <property type="component" value="Unassembled WGS sequence"/>
</dbReference>
<organism evidence="2 3">
    <name type="scientific">Roseiterribacter gracilis</name>
    <dbReference type="NCBI Taxonomy" id="2812848"/>
    <lineage>
        <taxon>Bacteria</taxon>
        <taxon>Pseudomonadati</taxon>
        <taxon>Pseudomonadota</taxon>
        <taxon>Alphaproteobacteria</taxon>
        <taxon>Rhodospirillales</taxon>
        <taxon>Roseiterribacteraceae</taxon>
        <taxon>Roseiterribacter</taxon>
    </lineage>
</organism>
<evidence type="ECO:0000313" key="3">
    <source>
        <dbReference type="Proteomes" id="UP000681075"/>
    </source>
</evidence>
<keyword evidence="3" id="KW-1185">Reference proteome</keyword>
<dbReference type="InterPro" id="IPR012337">
    <property type="entry name" value="RNaseH-like_sf"/>
</dbReference>
<dbReference type="GO" id="GO:0006259">
    <property type="term" value="P:DNA metabolic process"/>
    <property type="evidence" value="ECO:0007669"/>
    <property type="project" value="UniProtKB-ARBA"/>
</dbReference>
<dbReference type="GO" id="GO:0003676">
    <property type="term" value="F:nucleic acid binding"/>
    <property type="evidence" value="ECO:0007669"/>
    <property type="project" value="InterPro"/>
</dbReference>
<evidence type="ECO:0000259" key="1">
    <source>
        <dbReference type="Pfam" id="PF00929"/>
    </source>
</evidence>
<dbReference type="SUPFAM" id="SSF53098">
    <property type="entry name" value="Ribonuclease H-like"/>
    <property type="match status" value="1"/>
</dbReference>
<dbReference type="AlphaFoldDB" id="A0A8S8XG18"/>
<gene>
    <name evidence="2" type="ORF">TMPK1_31480</name>
</gene>
<dbReference type="RefSeq" id="WP_420244169.1">
    <property type="nucleotide sequence ID" value="NZ_BOPV01000001.1"/>
</dbReference>
<proteinExistence type="predicted"/>
<dbReference type="GO" id="GO:0004527">
    <property type="term" value="F:exonuclease activity"/>
    <property type="evidence" value="ECO:0007669"/>
    <property type="project" value="UniProtKB-ARBA"/>
</dbReference>
<comment type="caution">
    <text evidence="2">The sequence shown here is derived from an EMBL/GenBank/DDBJ whole genome shotgun (WGS) entry which is preliminary data.</text>
</comment>
<dbReference type="CDD" id="cd06127">
    <property type="entry name" value="DEDDh"/>
    <property type="match status" value="1"/>
</dbReference>
<accession>A0A8S8XG18</accession>
<dbReference type="InterPro" id="IPR036397">
    <property type="entry name" value="RNaseH_sf"/>
</dbReference>
<dbReference type="Pfam" id="PF00929">
    <property type="entry name" value="RNase_T"/>
    <property type="match status" value="1"/>
</dbReference>
<evidence type="ECO:0000313" key="2">
    <source>
        <dbReference type="EMBL" id="GIL40911.1"/>
    </source>
</evidence>
<dbReference type="EMBL" id="BOPV01000001">
    <property type="protein sequence ID" value="GIL40911.1"/>
    <property type="molecule type" value="Genomic_DNA"/>
</dbReference>
<name>A0A8S8XG18_9PROT</name>
<reference evidence="2" key="1">
    <citation type="submission" date="2021-02" db="EMBL/GenBank/DDBJ databases">
        <title>Genome sequence of Rhodospirillales sp. strain TMPK1 isolated from soil.</title>
        <authorList>
            <person name="Nakai R."/>
            <person name="Kusada H."/>
            <person name="Tamaki H."/>
        </authorList>
    </citation>
    <scope>NUCLEOTIDE SEQUENCE</scope>
    <source>
        <strain evidence="2">TMPK1</strain>
    </source>
</reference>